<dbReference type="PROSITE" id="PS51257">
    <property type="entry name" value="PROKAR_LIPOPROTEIN"/>
    <property type="match status" value="1"/>
</dbReference>
<evidence type="ECO:0000313" key="2">
    <source>
        <dbReference type="Proteomes" id="UP000288024"/>
    </source>
</evidence>
<evidence type="ECO:0008006" key="3">
    <source>
        <dbReference type="Google" id="ProtNLM"/>
    </source>
</evidence>
<evidence type="ECO:0000313" key="1">
    <source>
        <dbReference type="EMBL" id="RVT60165.1"/>
    </source>
</evidence>
<dbReference type="RefSeq" id="WP_127739417.1">
    <property type="nucleotide sequence ID" value="NZ_CP196003.1"/>
</dbReference>
<gene>
    <name evidence="1" type="ORF">EM808_17100</name>
</gene>
<organism evidence="1 2">
    <name type="scientific">Niallia taxi</name>
    <dbReference type="NCBI Taxonomy" id="2499688"/>
    <lineage>
        <taxon>Bacteria</taxon>
        <taxon>Bacillati</taxon>
        <taxon>Bacillota</taxon>
        <taxon>Bacilli</taxon>
        <taxon>Bacillales</taxon>
        <taxon>Bacillaceae</taxon>
        <taxon>Niallia</taxon>
    </lineage>
</organism>
<name>A0A437K812_9BACI</name>
<sequence>MLKRTFSLSFILIILGLTLVGCDKTASEGIRNNQQEEVSSSETNKYISADDLTGDNFAWEPLKIEKRNNRLNFKINIGIRDIYIEKLSKLNSAWYVTISEKSSILVDILDPKSPPKPVSINLDSPSKKDTNKSFYSINLNGGLVENLSDDQLNQALDPANYKLDILNEKQEVVAEFFDINKPWSFNN</sequence>
<keyword evidence="2" id="KW-1185">Reference proteome</keyword>
<reference evidence="1 2" key="1">
    <citation type="submission" date="2019-01" db="EMBL/GenBank/DDBJ databases">
        <title>Bacillus sp. M5HDSG1-1, whole genome shotgun sequence.</title>
        <authorList>
            <person name="Tuo L."/>
        </authorList>
    </citation>
    <scope>NUCLEOTIDE SEQUENCE [LARGE SCALE GENOMIC DNA]</scope>
    <source>
        <strain evidence="1 2">M5HDSG1-1</strain>
    </source>
</reference>
<protein>
    <recommendedName>
        <fullName evidence="3">Lipoprotein</fullName>
    </recommendedName>
</protein>
<dbReference type="Proteomes" id="UP000288024">
    <property type="component" value="Unassembled WGS sequence"/>
</dbReference>
<proteinExistence type="predicted"/>
<comment type="caution">
    <text evidence="1">The sequence shown here is derived from an EMBL/GenBank/DDBJ whole genome shotgun (WGS) entry which is preliminary data.</text>
</comment>
<accession>A0A437K812</accession>
<dbReference type="EMBL" id="RZTZ01000007">
    <property type="protein sequence ID" value="RVT60165.1"/>
    <property type="molecule type" value="Genomic_DNA"/>
</dbReference>
<dbReference type="AlphaFoldDB" id="A0A437K812"/>